<organism evidence="2 3">
    <name type="scientific">Rhodopirellula baltica (strain DSM 10527 / NCIMB 13988 / SH1)</name>
    <dbReference type="NCBI Taxonomy" id="243090"/>
    <lineage>
        <taxon>Bacteria</taxon>
        <taxon>Pseudomonadati</taxon>
        <taxon>Planctomycetota</taxon>
        <taxon>Planctomycetia</taxon>
        <taxon>Pirellulales</taxon>
        <taxon>Pirellulaceae</taxon>
        <taxon>Rhodopirellula</taxon>
    </lineage>
</organism>
<dbReference type="Proteomes" id="UP000001025">
    <property type="component" value="Chromosome"/>
</dbReference>
<dbReference type="InParanoid" id="Q7UF10"/>
<protein>
    <submittedName>
        <fullName evidence="2">Uncharacterized protein</fullName>
    </submittedName>
</protein>
<dbReference type="STRING" id="243090.RB10419"/>
<dbReference type="HOGENOM" id="CLU_3295584_0_0_0"/>
<sequence length="40" mass="4420">MMKSPRQPLLSGGSASHIKPFHEGSLDPTSRKLTFRNRGP</sequence>
<dbReference type="EnsemblBacteria" id="CAD78873">
    <property type="protein sequence ID" value="CAD78873"/>
    <property type="gene ID" value="RB10419"/>
</dbReference>
<dbReference type="AlphaFoldDB" id="Q7UF10"/>
<gene>
    <name evidence="2" type="ordered locus">RB10419</name>
</gene>
<evidence type="ECO:0000313" key="3">
    <source>
        <dbReference type="Proteomes" id="UP000001025"/>
    </source>
</evidence>
<accession>Q7UF10</accession>
<proteinExistence type="predicted"/>
<dbReference type="KEGG" id="rba:RB10419"/>
<keyword evidence="3" id="KW-1185">Reference proteome</keyword>
<reference evidence="2 3" key="1">
    <citation type="journal article" date="2003" name="Proc. Natl. Acad. Sci. U.S.A.">
        <title>Complete genome sequence of the marine planctomycete Pirellula sp. strain 1.</title>
        <authorList>
            <person name="Gloeckner F.O."/>
            <person name="Kube M."/>
            <person name="Bauer M."/>
            <person name="Teeling H."/>
            <person name="Lombardot T."/>
            <person name="Ludwig W."/>
            <person name="Gade D."/>
            <person name="Beck A."/>
            <person name="Borzym K."/>
            <person name="Heitmann K."/>
            <person name="Rabus R."/>
            <person name="Schlesner H."/>
            <person name="Amann R."/>
            <person name="Reinhardt R."/>
        </authorList>
    </citation>
    <scope>NUCLEOTIDE SEQUENCE [LARGE SCALE GENOMIC DNA]</scope>
    <source>
        <strain evidence="3">DSM 10527 / NCIMB 13988 / SH1</strain>
    </source>
</reference>
<evidence type="ECO:0000313" key="2">
    <source>
        <dbReference type="EMBL" id="CAD78873.1"/>
    </source>
</evidence>
<name>Q7UF10_RHOBA</name>
<dbReference type="EMBL" id="BX294151">
    <property type="protein sequence ID" value="CAD78873.1"/>
    <property type="molecule type" value="Genomic_DNA"/>
</dbReference>
<feature type="region of interest" description="Disordered" evidence="1">
    <location>
        <begin position="1"/>
        <end position="40"/>
    </location>
</feature>
<evidence type="ECO:0000256" key="1">
    <source>
        <dbReference type="SAM" id="MobiDB-lite"/>
    </source>
</evidence>